<dbReference type="InterPro" id="IPR036249">
    <property type="entry name" value="Thioredoxin-like_sf"/>
</dbReference>
<feature type="domain" description="Thioredoxin" evidence="1">
    <location>
        <begin position="28"/>
        <end position="183"/>
    </location>
</feature>
<name>A0A382C7R0_9ZZZZ</name>
<dbReference type="GO" id="GO:0016209">
    <property type="term" value="F:antioxidant activity"/>
    <property type="evidence" value="ECO:0007669"/>
    <property type="project" value="InterPro"/>
</dbReference>
<accession>A0A382C7R0</accession>
<sequence>MPIIRSQALLITLLLVTLMTLLSHCSTDKPSTDDGDFILNIYTGEKEAGSKSIAFNKLIAQEKRPILLNFWANNCPPCRAEMLGLEAAWKEYGDKVLFVGVDVGPYVGLGSYNGGRDLVEDFGITYVTGNTFNRSVITDWQITNMPSTFLLDQNGKVHDIVVGAILGSRLSEKIEELIAANSDQ</sequence>
<reference evidence="2" key="1">
    <citation type="submission" date="2018-05" db="EMBL/GenBank/DDBJ databases">
        <authorList>
            <person name="Lanie J.A."/>
            <person name="Ng W.-L."/>
            <person name="Kazmierczak K.M."/>
            <person name="Andrzejewski T.M."/>
            <person name="Davidsen T.M."/>
            <person name="Wayne K.J."/>
            <person name="Tettelin H."/>
            <person name="Glass J.I."/>
            <person name="Rusch D."/>
            <person name="Podicherti R."/>
            <person name="Tsui H.-C.T."/>
            <person name="Winkler M.E."/>
        </authorList>
    </citation>
    <scope>NUCLEOTIDE SEQUENCE</scope>
</reference>
<proteinExistence type="predicted"/>
<dbReference type="GO" id="GO:0016491">
    <property type="term" value="F:oxidoreductase activity"/>
    <property type="evidence" value="ECO:0007669"/>
    <property type="project" value="InterPro"/>
</dbReference>
<dbReference type="InterPro" id="IPR000866">
    <property type="entry name" value="AhpC/TSA"/>
</dbReference>
<dbReference type="PANTHER" id="PTHR42852:SF13">
    <property type="entry name" value="PROTEIN DIPZ"/>
    <property type="match status" value="1"/>
</dbReference>
<dbReference type="PROSITE" id="PS00194">
    <property type="entry name" value="THIOREDOXIN_1"/>
    <property type="match status" value="1"/>
</dbReference>
<evidence type="ECO:0000313" key="2">
    <source>
        <dbReference type="EMBL" id="SVB22100.1"/>
    </source>
</evidence>
<organism evidence="2">
    <name type="scientific">marine metagenome</name>
    <dbReference type="NCBI Taxonomy" id="408172"/>
    <lineage>
        <taxon>unclassified sequences</taxon>
        <taxon>metagenomes</taxon>
        <taxon>ecological metagenomes</taxon>
    </lineage>
</organism>
<dbReference type="InterPro" id="IPR050553">
    <property type="entry name" value="Thioredoxin_ResA/DsbE_sf"/>
</dbReference>
<gene>
    <name evidence="2" type="ORF">METZ01_LOCUS174954</name>
</gene>
<evidence type="ECO:0000259" key="1">
    <source>
        <dbReference type="PROSITE" id="PS51352"/>
    </source>
</evidence>
<dbReference type="PANTHER" id="PTHR42852">
    <property type="entry name" value="THIOL:DISULFIDE INTERCHANGE PROTEIN DSBE"/>
    <property type="match status" value="1"/>
</dbReference>
<dbReference type="InterPro" id="IPR013766">
    <property type="entry name" value="Thioredoxin_domain"/>
</dbReference>
<dbReference type="CDD" id="cd02966">
    <property type="entry name" value="TlpA_like_family"/>
    <property type="match status" value="1"/>
</dbReference>
<dbReference type="Pfam" id="PF00578">
    <property type="entry name" value="AhpC-TSA"/>
    <property type="match status" value="1"/>
</dbReference>
<dbReference type="EMBL" id="UINC01033200">
    <property type="protein sequence ID" value="SVB22100.1"/>
    <property type="molecule type" value="Genomic_DNA"/>
</dbReference>
<dbReference type="Gene3D" id="3.40.30.10">
    <property type="entry name" value="Glutaredoxin"/>
    <property type="match status" value="1"/>
</dbReference>
<protein>
    <recommendedName>
        <fullName evidence="1">Thioredoxin domain-containing protein</fullName>
    </recommendedName>
</protein>
<dbReference type="PROSITE" id="PS51352">
    <property type="entry name" value="THIOREDOXIN_2"/>
    <property type="match status" value="1"/>
</dbReference>
<dbReference type="SUPFAM" id="SSF52833">
    <property type="entry name" value="Thioredoxin-like"/>
    <property type="match status" value="1"/>
</dbReference>
<dbReference type="InterPro" id="IPR017937">
    <property type="entry name" value="Thioredoxin_CS"/>
</dbReference>
<dbReference type="AlphaFoldDB" id="A0A382C7R0"/>